<organism evidence="1 2">
    <name type="scientific">Aspergillus tubingensis</name>
    <dbReference type="NCBI Taxonomy" id="5068"/>
    <lineage>
        <taxon>Eukaryota</taxon>
        <taxon>Fungi</taxon>
        <taxon>Dikarya</taxon>
        <taxon>Ascomycota</taxon>
        <taxon>Pezizomycotina</taxon>
        <taxon>Eurotiomycetes</taxon>
        <taxon>Eurotiomycetidae</taxon>
        <taxon>Eurotiales</taxon>
        <taxon>Aspergillaceae</taxon>
        <taxon>Aspergillus</taxon>
        <taxon>Aspergillus subgen. Circumdati</taxon>
    </lineage>
</organism>
<dbReference type="PANTHER" id="PTHR38116">
    <property type="entry name" value="CHROMOSOME 7, WHOLE GENOME SHOTGUN SEQUENCE"/>
    <property type="match status" value="1"/>
</dbReference>
<gene>
    <name evidence="1" type="ORF">AtubIFM56815_008531</name>
</gene>
<dbReference type="AlphaFoldDB" id="A0A9W6AM11"/>
<evidence type="ECO:0000313" key="1">
    <source>
        <dbReference type="EMBL" id="GLA84318.1"/>
    </source>
</evidence>
<protein>
    <submittedName>
        <fullName evidence="1">Uncharacterized protein</fullName>
    </submittedName>
</protein>
<proteinExistence type="predicted"/>
<comment type="caution">
    <text evidence="1">The sequence shown here is derived from an EMBL/GenBank/DDBJ whole genome shotgun (WGS) entry which is preliminary data.</text>
</comment>
<dbReference type="PANTHER" id="PTHR38116:SF5">
    <property type="entry name" value="BZIP DOMAIN-CONTAINING PROTEIN"/>
    <property type="match status" value="1"/>
</dbReference>
<dbReference type="InterPro" id="IPR021833">
    <property type="entry name" value="DUF3425"/>
</dbReference>
<sequence>MADDTARSNLIRTVQETFKTLKPDLRPSQEQITIEHHPIIDILPFRTLRRNLITRQHDIDEDEFFEDMLSGLVCWGGAGMGKRDRQVSTGYASTGTPWDVRSWEGKLWFLKKYWALLGGEDGELVRQSEWWRSIRGDESEQENMWLG</sequence>
<name>A0A9W6AM11_ASPTU</name>
<reference evidence="1" key="1">
    <citation type="submission" date="2022-07" db="EMBL/GenBank/DDBJ databases">
        <title>Taxonomy of Aspergillus series Nigri: significant species reduction supported by multi-species coalescent approaches.</title>
        <authorList>
            <person name="Bian C."/>
            <person name="Kusuya Y."/>
            <person name="Sklenar F."/>
            <person name="D'hooge E."/>
            <person name="Yaguchi T."/>
            <person name="Takahashi H."/>
            <person name="Hubka V."/>
        </authorList>
    </citation>
    <scope>NUCLEOTIDE SEQUENCE</scope>
    <source>
        <strain evidence="1">IFM 56815</strain>
    </source>
</reference>
<dbReference type="Proteomes" id="UP001144157">
    <property type="component" value="Unassembled WGS sequence"/>
</dbReference>
<dbReference type="Pfam" id="PF11905">
    <property type="entry name" value="DUF3425"/>
    <property type="match status" value="1"/>
</dbReference>
<accession>A0A9W6AM11</accession>
<dbReference type="EMBL" id="BRPE01000005">
    <property type="protein sequence ID" value="GLA84318.1"/>
    <property type="molecule type" value="Genomic_DNA"/>
</dbReference>
<evidence type="ECO:0000313" key="2">
    <source>
        <dbReference type="Proteomes" id="UP001144157"/>
    </source>
</evidence>